<feature type="transmembrane region" description="Helical" evidence="7">
    <location>
        <begin position="71"/>
        <end position="89"/>
    </location>
</feature>
<sequence>MTRSDALHGILLAAAGVATLCAMDAVAKGLGAHITTFQVTFVRYLGACLWLALYIALTRSTWPRRENAGRHALRGGLMVVTACFFFYGVTNLPLAVAGALGMTAPIYVSLLGVVFLREPVTPALLGAIGLGIAGSLVIVLGGGPIETGGSSSLLAWGAGILAPLTYAAALVLMKHHVTDEPAASMTLAQSGIAALIALPLAAPGFTVPAMEIWWQIVLIGFLGAVGFIFILSGLRRLPASVFAVVDYTALLWAAFYGYVFFAEVPEPALWIGGAAIISACALGMHAARRQTQSVAPEPTTIPPDVRPSSASERPSSSGS</sequence>
<comment type="subcellular location">
    <subcellularLocation>
        <location evidence="1">Membrane</location>
        <topology evidence="1">Multi-pass membrane protein</topology>
    </subcellularLocation>
</comment>
<evidence type="ECO:0000256" key="4">
    <source>
        <dbReference type="ARBA" id="ARBA00022989"/>
    </source>
</evidence>
<evidence type="ECO:0000256" key="5">
    <source>
        <dbReference type="ARBA" id="ARBA00023136"/>
    </source>
</evidence>
<dbReference type="RefSeq" id="WP_046110404.1">
    <property type="nucleotide sequence ID" value="NZ_JZEX01000179.1"/>
</dbReference>
<feature type="compositionally biased region" description="Low complexity" evidence="6">
    <location>
        <begin position="308"/>
        <end position="319"/>
    </location>
</feature>
<reference evidence="9 10" key="1">
    <citation type="submission" date="2015-03" db="EMBL/GenBank/DDBJ databases">
        <authorList>
            <person name="Hassan Y.I."/>
            <person name="Lepp D."/>
            <person name="Li X.-Z."/>
            <person name="Zhou T."/>
        </authorList>
    </citation>
    <scope>NUCLEOTIDE SEQUENCE [LARGE SCALE GENOMIC DNA]</scope>
    <source>
        <strain evidence="9 10">BD-c194</strain>
    </source>
</reference>
<feature type="domain" description="EamA" evidence="8">
    <location>
        <begin position="159"/>
        <end position="282"/>
    </location>
</feature>
<keyword evidence="10" id="KW-1185">Reference proteome</keyword>
<evidence type="ECO:0000256" key="2">
    <source>
        <dbReference type="ARBA" id="ARBA00009853"/>
    </source>
</evidence>
<keyword evidence="3 7" id="KW-0812">Transmembrane</keyword>
<feature type="transmembrane region" description="Helical" evidence="7">
    <location>
        <begin position="95"/>
        <end position="116"/>
    </location>
</feature>
<evidence type="ECO:0000256" key="6">
    <source>
        <dbReference type="SAM" id="MobiDB-lite"/>
    </source>
</evidence>
<feature type="transmembrane region" description="Helical" evidence="7">
    <location>
        <begin position="153"/>
        <end position="173"/>
    </location>
</feature>
<dbReference type="Pfam" id="PF00892">
    <property type="entry name" value="EamA"/>
    <property type="match status" value="2"/>
</dbReference>
<feature type="transmembrane region" description="Helical" evidence="7">
    <location>
        <begin position="241"/>
        <end position="261"/>
    </location>
</feature>
<feature type="transmembrane region" description="Helical" evidence="7">
    <location>
        <begin position="185"/>
        <end position="206"/>
    </location>
</feature>
<feature type="domain" description="EamA" evidence="8">
    <location>
        <begin position="9"/>
        <end position="139"/>
    </location>
</feature>
<protein>
    <recommendedName>
        <fullName evidence="8">EamA domain-containing protein</fullName>
    </recommendedName>
</protein>
<accession>A0A0F5FDX4</accession>
<dbReference type="Proteomes" id="UP000033632">
    <property type="component" value="Unassembled WGS sequence"/>
</dbReference>
<keyword evidence="4 7" id="KW-1133">Transmembrane helix</keyword>
<proteinExistence type="inferred from homology"/>
<evidence type="ECO:0000313" key="9">
    <source>
        <dbReference type="EMBL" id="KKB07099.1"/>
    </source>
</evidence>
<feature type="transmembrane region" description="Helical" evidence="7">
    <location>
        <begin position="267"/>
        <end position="287"/>
    </location>
</feature>
<dbReference type="SUPFAM" id="SSF103481">
    <property type="entry name" value="Multidrug resistance efflux transporter EmrE"/>
    <property type="match status" value="2"/>
</dbReference>
<evidence type="ECO:0000313" key="10">
    <source>
        <dbReference type="Proteomes" id="UP000033632"/>
    </source>
</evidence>
<dbReference type="AlphaFoldDB" id="A0A0F5FDX4"/>
<feature type="transmembrane region" description="Helical" evidence="7">
    <location>
        <begin position="123"/>
        <end position="141"/>
    </location>
</feature>
<dbReference type="STRING" id="443610.VE25_19860"/>
<dbReference type="EMBL" id="JZEX01000179">
    <property type="protein sequence ID" value="KKB07099.1"/>
    <property type="molecule type" value="Genomic_DNA"/>
</dbReference>
<dbReference type="PANTHER" id="PTHR22911:SF6">
    <property type="entry name" value="SOLUTE CARRIER FAMILY 35 MEMBER G1"/>
    <property type="match status" value="1"/>
</dbReference>
<feature type="region of interest" description="Disordered" evidence="6">
    <location>
        <begin position="291"/>
        <end position="319"/>
    </location>
</feature>
<dbReference type="PANTHER" id="PTHR22911">
    <property type="entry name" value="ACYL-MALONYL CONDENSING ENZYME-RELATED"/>
    <property type="match status" value="1"/>
</dbReference>
<organism evidence="9 10">
    <name type="scientific">Devosia geojensis</name>
    <dbReference type="NCBI Taxonomy" id="443610"/>
    <lineage>
        <taxon>Bacteria</taxon>
        <taxon>Pseudomonadati</taxon>
        <taxon>Pseudomonadota</taxon>
        <taxon>Alphaproteobacteria</taxon>
        <taxon>Hyphomicrobiales</taxon>
        <taxon>Devosiaceae</taxon>
        <taxon>Devosia</taxon>
    </lineage>
</organism>
<name>A0A0F5FDX4_9HYPH</name>
<gene>
    <name evidence="9" type="ORF">VE25_19860</name>
</gene>
<comment type="caution">
    <text evidence="9">The sequence shown here is derived from an EMBL/GenBank/DDBJ whole genome shotgun (WGS) entry which is preliminary data.</text>
</comment>
<evidence type="ECO:0000256" key="1">
    <source>
        <dbReference type="ARBA" id="ARBA00004141"/>
    </source>
</evidence>
<feature type="transmembrane region" description="Helical" evidence="7">
    <location>
        <begin position="41"/>
        <end position="59"/>
    </location>
</feature>
<comment type="similarity">
    <text evidence="2">Belongs to the drug/metabolite transporter (DMT) superfamily. 10 TMS drug/metabolite exporter (DME) (TC 2.A.7.3) family.</text>
</comment>
<dbReference type="InterPro" id="IPR000620">
    <property type="entry name" value="EamA_dom"/>
</dbReference>
<dbReference type="GO" id="GO:0016020">
    <property type="term" value="C:membrane"/>
    <property type="evidence" value="ECO:0007669"/>
    <property type="project" value="UniProtKB-SubCell"/>
</dbReference>
<feature type="transmembrane region" description="Helical" evidence="7">
    <location>
        <begin position="212"/>
        <end position="234"/>
    </location>
</feature>
<evidence type="ECO:0000259" key="8">
    <source>
        <dbReference type="Pfam" id="PF00892"/>
    </source>
</evidence>
<evidence type="ECO:0000256" key="3">
    <source>
        <dbReference type="ARBA" id="ARBA00022692"/>
    </source>
</evidence>
<keyword evidence="5 7" id="KW-0472">Membrane</keyword>
<evidence type="ECO:0000256" key="7">
    <source>
        <dbReference type="SAM" id="Phobius"/>
    </source>
</evidence>
<dbReference type="InterPro" id="IPR037185">
    <property type="entry name" value="EmrE-like"/>
</dbReference>
<dbReference type="OrthoDB" id="7818056at2"/>